<evidence type="ECO:0000313" key="2">
    <source>
        <dbReference type="EMBL" id="APA85567.1"/>
    </source>
</evidence>
<gene>
    <name evidence="2" type="ORF">BJG93_09350</name>
</gene>
<proteinExistence type="predicted"/>
<name>A0A1I9YGY4_9BURK</name>
<sequence>MHRRCTASAHSASLAANYASSRRDAHPNEARRARLHQFRAAAAIGQRIAPAPTAAPQRASHLHRAGWVRMACALQ</sequence>
<organism evidence="2">
    <name type="scientific">Paraburkholderia sprentiae WSM5005</name>
    <dbReference type="NCBI Taxonomy" id="754502"/>
    <lineage>
        <taxon>Bacteria</taxon>
        <taxon>Pseudomonadati</taxon>
        <taxon>Pseudomonadota</taxon>
        <taxon>Betaproteobacteria</taxon>
        <taxon>Burkholderiales</taxon>
        <taxon>Burkholderiaceae</taxon>
        <taxon>Paraburkholderia</taxon>
    </lineage>
</organism>
<reference evidence="2" key="1">
    <citation type="submission" date="2016-09" db="EMBL/GenBank/DDBJ databases">
        <title>The Complete Genome of Burkholderia sprentiae wsm5005.</title>
        <authorList>
            <person name="De Meyer S."/>
            <person name="Wang P."/>
            <person name="Terpolilli J."/>
        </authorList>
    </citation>
    <scope>NUCLEOTIDE SEQUENCE [LARGE SCALE GENOMIC DNA]</scope>
    <source>
        <strain evidence="2">WSM5005</strain>
    </source>
</reference>
<dbReference type="AlphaFoldDB" id="A0A1I9YGY4"/>
<accession>A0A1I9YGY4</accession>
<feature type="region of interest" description="Disordered" evidence="1">
    <location>
        <begin position="1"/>
        <end position="30"/>
    </location>
</feature>
<dbReference type="EMBL" id="CP017561">
    <property type="protein sequence ID" value="APA85567.1"/>
    <property type="molecule type" value="Genomic_DNA"/>
</dbReference>
<feature type="compositionally biased region" description="Basic and acidic residues" evidence="1">
    <location>
        <begin position="21"/>
        <end position="30"/>
    </location>
</feature>
<protein>
    <submittedName>
        <fullName evidence="2">Uncharacterized protein</fullName>
    </submittedName>
</protein>
<evidence type="ECO:0000256" key="1">
    <source>
        <dbReference type="SAM" id="MobiDB-lite"/>
    </source>
</evidence>
<dbReference type="STRING" id="754502.BJG93_09350"/>